<evidence type="ECO:0000256" key="1">
    <source>
        <dbReference type="SAM" id="MobiDB-lite"/>
    </source>
</evidence>
<dbReference type="AlphaFoldDB" id="A0AAD9TX55"/>
<evidence type="ECO:0000313" key="3">
    <source>
        <dbReference type="Proteomes" id="UP001280121"/>
    </source>
</evidence>
<protein>
    <submittedName>
        <fullName evidence="2">Uncharacterized protein</fullName>
    </submittedName>
</protein>
<accession>A0AAD9TX55</accession>
<reference evidence="2" key="1">
    <citation type="journal article" date="2023" name="Plant J.">
        <title>Genome sequences and population genomics provide insights into the demographic history, inbreeding, and mutation load of two 'living fossil' tree species of Dipteronia.</title>
        <authorList>
            <person name="Feng Y."/>
            <person name="Comes H.P."/>
            <person name="Chen J."/>
            <person name="Zhu S."/>
            <person name="Lu R."/>
            <person name="Zhang X."/>
            <person name="Li P."/>
            <person name="Qiu J."/>
            <person name="Olsen K.M."/>
            <person name="Qiu Y."/>
        </authorList>
    </citation>
    <scope>NUCLEOTIDE SEQUENCE</scope>
    <source>
        <strain evidence="2">KIB01</strain>
    </source>
</reference>
<proteinExistence type="predicted"/>
<feature type="region of interest" description="Disordered" evidence="1">
    <location>
        <begin position="1"/>
        <end position="41"/>
    </location>
</feature>
<evidence type="ECO:0000313" key="2">
    <source>
        <dbReference type="EMBL" id="KAK2643360.1"/>
    </source>
</evidence>
<sequence>MAPQVVHFKGASSRGEKRKEIGASKLTFDGRKKKKAPENHQNSWKDLNLKVSLLAEEDFDVNAIKDPDLDANTNLYLDTQLGDNLKCLKWQAQSMDIYKHYGKYRAFCRDSPEESPELRESKLPPFIIEVDGLIVDPVKERELKRPLTIELEGAAEMVKEIQQKGQEQMVDHLI</sequence>
<gene>
    <name evidence="2" type="ORF">Ddye_025123</name>
</gene>
<dbReference type="EMBL" id="JANJYI010000007">
    <property type="protein sequence ID" value="KAK2643360.1"/>
    <property type="molecule type" value="Genomic_DNA"/>
</dbReference>
<keyword evidence="3" id="KW-1185">Reference proteome</keyword>
<dbReference type="Proteomes" id="UP001280121">
    <property type="component" value="Unassembled WGS sequence"/>
</dbReference>
<organism evidence="2 3">
    <name type="scientific">Dipteronia dyeriana</name>
    <dbReference type="NCBI Taxonomy" id="168575"/>
    <lineage>
        <taxon>Eukaryota</taxon>
        <taxon>Viridiplantae</taxon>
        <taxon>Streptophyta</taxon>
        <taxon>Embryophyta</taxon>
        <taxon>Tracheophyta</taxon>
        <taxon>Spermatophyta</taxon>
        <taxon>Magnoliopsida</taxon>
        <taxon>eudicotyledons</taxon>
        <taxon>Gunneridae</taxon>
        <taxon>Pentapetalae</taxon>
        <taxon>rosids</taxon>
        <taxon>malvids</taxon>
        <taxon>Sapindales</taxon>
        <taxon>Sapindaceae</taxon>
        <taxon>Hippocastanoideae</taxon>
        <taxon>Acereae</taxon>
        <taxon>Dipteronia</taxon>
    </lineage>
</organism>
<name>A0AAD9TX55_9ROSI</name>
<comment type="caution">
    <text evidence="2">The sequence shown here is derived from an EMBL/GenBank/DDBJ whole genome shotgun (WGS) entry which is preliminary data.</text>
</comment>